<keyword evidence="17" id="KW-1185">Reference proteome</keyword>
<evidence type="ECO:0000256" key="14">
    <source>
        <dbReference type="RuleBase" id="RU004951"/>
    </source>
</evidence>
<keyword evidence="3 14" id="KW-0716">Sensory transduction</keyword>
<dbReference type="SMART" id="SM01381">
    <property type="entry name" value="7TM_GPCR_Srsx"/>
    <property type="match status" value="1"/>
</dbReference>
<evidence type="ECO:0000256" key="15">
    <source>
        <dbReference type="SAM" id="MobiDB-lite"/>
    </source>
</evidence>
<keyword evidence="6 14" id="KW-1133">Transmembrane helix</keyword>
<evidence type="ECO:0000256" key="1">
    <source>
        <dbReference type="ARBA" id="ARBA00004141"/>
    </source>
</evidence>
<keyword evidence="8 14" id="KW-0297">G-protein coupled receptor</keyword>
<feature type="transmembrane region" description="Helical" evidence="14">
    <location>
        <begin position="101"/>
        <end position="122"/>
    </location>
</feature>
<keyword evidence="11 14" id="KW-0675">Receptor</keyword>
<dbReference type="GO" id="GO:0007602">
    <property type="term" value="P:phototransduction"/>
    <property type="evidence" value="ECO:0007669"/>
    <property type="project" value="UniProtKB-KW"/>
</dbReference>
<keyword evidence="5 14" id="KW-0681">Retinal protein</keyword>
<dbReference type="GO" id="GO:0004930">
    <property type="term" value="F:G protein-coupled receptor activity"/>
    <property type="evidence" value="ECO:0007669"/>
    <property type="project" value="UniProtKB-KW"/>
</dbReference>
<evidence type="ECO:0000256" key="6">
    <source>
        <dbReference type="ARBA" id="ARBA00022989"/>
    </source>
</evidence>
<comment type="subcellular location">
    <subcellularLocation>
        <location evidence="1 14">Membrane</location>
        <topology evidence="1 14">Multi-pass membrane protein</topology>
    </subcellularLocation>
</comment>
<keyword evidence="9 14" id="KW-0472">Membrane</keyword>
<evidence type="ECO:0000256" key="13">
    <source>
        <dbReference type="ARBA" id="ARBA00059157"/>
    </source>
</evidence>
<evidence type="ECO:0000256" key="11">
    <source>
        <dbReference type="ARBA" id="ARBA00023170"/>
    </source>
</evidence>
<evidence type="ECO:0000256" key="4">
    <source>
        <dbReference type="ARBA" id="ARBA00022692"/>
    </source>
</evidence>
<evidence type="ECO:0000256" key="9">
    <source>
        <dbReference type="ARBA" id="ARBA00023136"/>
    </source>
</evidence>
<proteinExistence type="inferred from homology"/>
<dbReference type="GO" id="GO:0007601">
    <property type="term" value="P:visual perception"/>
    <property type="evidence" value="ECO:0007669"/>
    <property type="project" value="InterPro"/>
</dbReference>
<feature type="region of interest" description="Disordered" evidence="15">
    <location>
        <begin position="461"/>
        <end position="481"/>
    </location>
</feature>
<feature type="region of interest" description="Disordered" evidence="15">
    <location>
        <begin position="406"/>
        <end position="429"/>
    </location>
</feature>
<dbReference type="GeneID" id="105901118"/>
<dbReference type="AlphaFoldDB" id="A0A6P8FTH8"/>
<dbReference type="InterPro" id="IPR001760">
    <property type="entry name" value="Opsin"/>
</dbReference>
<dbReference type="CDD" id="cd15336">
    <property type="entry name" value="7tmA_Melanopsin"/>
    <property type="match status" value="1"/>
</dbReference>
<keyword evidence="12 14" id="KW-0807">Transducer</keyword>
<accession>A0A6P8FTH8</accession>
<dbReference type="PROSITE" id="PS00237">
    <property type="entry name" value="G_PROTEIN_RECEP_F1_1"/>
    <property type="match status" value="1"/>
</dbReference>
<evidence type="ECO:0000256" key="12">
    <source>
        <dbReference type="ARBA" id="ARBA00023224"/>
    </source>
</evidence>
<comment type="similarity">
    <text evidence="14">Belongs to the G-protein coupled receptor 1 family. Opsin subfamily.</text>
</comment>
<feature type="transmembrane region" description="Helical" evidence="14">
    <location>
        <begin position="143"/>
        <end position="165"/>
    </location>
</feature>
<reference evidence="18" key="1">
    <citation type="submission" date="2025-08" db="UniProtKB">
        <authorList>
            <consortium name="RefSeq"/>
        </authorList>
    </citation>
    <scope>IDENTIFICATION</scope>
</reference>
<dbReference type="GO" id="GO:0016020">
    <property type="term" value="C:membrane"/>
    <property type="evidence" value="ECO:0007669"/>
    <property type="project" value="UniProtKB-SubCell"/>
</dbReference>
<comment type="function">
    <text evidence="13">Photoreceptor implicated in non-image-forming responses to light.</text>
</comment>
<dbReference type="InterPro" id="IPR050125">
    <property type="entry name" value="GPCR_opsins"/>
</dbReference>
<evidence type="ECO:0000256" key="7">
    <source>
        <dbReference type="ARBA" id="ARBA00022991"/>
    </source>
</evidence>
<comment type="caution">
    <text evidence="14">Lacks conserved residue(s) required for the propagation of feature annotation.</text>
</comment>
<feature type="compositionally biased region" description="Polar residues" evidence="15">
    <location>
        <begin position="463"/>
        <end position="481"/>
    </location>
</feature>
<evidence type="ECO:0000256" key="5">
    <source>
        <dbReference type="ARBA" id="ARBA00022925"/>
    </source>
</evidence>
<dbReference type="PROSITE" id="PS50262">
    <property type="entry name" value="G_PROTEIN_RECEP_F1_2"/>
    <property type="match status" value="1"/>
</dbReference>
<sequence>MSREQVEDMEETEKFFKKVDVPVHVHYIVAFFIVVVGALGMTGNALVMFAFYSNKKLRSVPNYFIVNLAVSDFLMAFTQAPIFFINSLYNEWVFGETACKVYAFCGALFGITSMINLLAISIDRYLVITKPLQAMQWNSKRRTTVAIILVWLYSLGWSLAPLVGWSSYIPEGLMTSCTWDYTTYSVANRSYTMMLCCFVFFIPLGVILYCYLFMFFAIRKAGRDLEMMGTSSIQQQSMRNEWRLAKIAFVVIIVYVLSWSPYACVTLIAWAGYAHKLTPYSKTVPAVIAKASTIYNPFIYAIIHTKYRNTLAEKVSCLSCLSQKKQKECQSMTNSETSAHDTGFSRQSSVFKAKLHAVTSTSATYSSDVVHVLQSHKMGDVELDMMSRKADSFRSSSSFPLLKDHNKSVKRHKTKTKHHSHATERKQHPSITGSLSLCDHHLVNGVLNMATIPLLVGSKDPQAVNSTTDTDGNQHQEPYQRSTLDPAHFPRLCHGIPRIIISPTSESSLTEEALYLDDSRPGSQAMDLGDLVLDLRQFKCSSELLESVESFLS</sequence>
<feature type="transmembrane region" description="Helical" evidence="14">
    <location>
        <begin position="64"/>
        <end position="89"/>
    </location>
</feature>
<evidence type="ECO:0000256" key="8">
    <source>
        <dbReference type="ARBA" id="ARBA00023040"/>
    </source>
</evidence>
<dbReference type="PRINTS" id="PR00238">
    <property type="entry name" value="OPSIN"/>
</dbReference>
<keyword evidence="2 14" id="KW-0600">Photoreceptor protein</keyword>
<dbReference type="InterPro" id="IPR017452">
    <property type="entry name" value="GPCR_Rhodpsn_7TM"/>
</dbReference>
<dbReference type="PRINTS" id="PR00237">
    <property type="entry name" value="GPCRRHODOPSN"/>
</dbReference>
<evidence type="ECO:0000256" key="10">
    <source>
        <dbReference type="ARBA" id="ARBA00023157"/>
    </source>
</evidence>
<dbReference type="CTD" id="563080"/>
<dbReference type="InterPro" id="IPR000276">
    <property type="entry name" value="GPCR_Rhodpsn"/>
</dbReference>
<name>A0A6P8FTH8_CLUHA</name>
<feature type="transmembrane region" description="Helical" evidence="14">
    <location>
        <begin position="191"/>
        <end position="218"/>
    </location>
</feature>
<keyword evidence="10" id="KW-1015">Disulfide bond</keyword>
<feature type="compositionally biased region" description="Basic residues" evidence="15">
    <location>
        <begin position="408"/>
        <end position="420"/>
    </location>
</feature>
<keyword evidence="7 14" id="KW-0157">Chromophore</keyword>
<dbReference type="RefSeq" id="XP_031426397.1">
    <property type="nucleotide sequence ID" value="XM_031570537.2"/>
</dbReference>
<dbReference type="GO" id="GO:0009881">
    <property type="term" value="F:photoreceptor activity"/>
    <property type="evidence" value="ECO:0007669"/>
    <property type="project" value="UniProtKB-KW"/>
</dbReference>
<dbReference type="KEGG" id="char:105901118"/>
<keyword evidence="4 14" id="KW-0812">Transmembrane</keyword>
<dbReference type="SUPFAM" id="SSF81321">
    <property type="entry name" value="Family A G protein-coupled receptor-like"/>
    <property type="match status" value="1"/>
</dbReference>
<evidence type="ECO:0000259" key="16">
    <source>
        <dbReference type="PROSITE" id="PS50262"/>
    </source>
</evidence>
<evidence type="ECO:0000256" key="2">
    <source>
        <dbReference type="ARBA" id="ARBA00022543"/>
    </source>
</evidence>
<feature type="transmembrane region" description="Helical" evidence="14">
    <location>
        <begin position="25"/>
        <end position="52"/>
    </location>
</feature>
<evidence type="ECO:0000313" key="18">
    <source>
        <dbReference type="RefSeq" id="XP_031426397.1"/>
    </source>
</evidence>
<dbReference type="OrthoDB" id="9996086at2759"/>
<dbReference type="FunFam" id="1.20.1070.10:FF:000044">
    <property type="entry name" value="Opsin, ultraviolet-sensitive"/>
    <property type="match status" value="1"/>
</dbReference>
<evidence type="ECO:0000313" key="17">
    <source>
        <dbReference type="Proteomes" id="UP000515152"/>
    </source>
</evidence>
<organism evidence="17 18">
    <name type="scientific">Clupea harengus</name>
    <name type="common">Atlantic herring</name>
    <dbReference type="NCBI Taxonomy" id="7950"/>
    <lineage>
        <taxon>Eukaryota</taxon>
        <taxon>Metazoa</taxon>
        <taxon>Chordata</taxon>
        <taxon>Craniata</taxon>
        <taxon>Vertebrata</taxon>
        <taxon>Euteleostomi</taxon>
        <taxon>Actinopterygii</taxon>
        <taxon>Neopterygii</taxon>
        <taxon>Teleostei</taxon>
        <taxon>Clupei</taxon>
        <taxon>Clupeiformes</taxon>
        <taxon>Clupeoidei</taxon>
        <taxon>Clupeidae</taxon>
        <taxon>Clupea</taxon>
    </lineage>
</organism>
<dbReference type="Pfam" id="PF00001">
    <property type="entry name" value="7tm_1"/>
    <property type="match status" value="1"/>
</dbReference>
<dbReference type="Proteomes" id="UP000515152">
    <property type="component" value="Chromosome 7"/>
</dbReference>
<dbReference type="PROSITE" id="PS00238">
    <property type="entry name" value="OPSIN"/>
    <property type="match status" value="1"/>
</dbReference>
<dbReference type="PANTHER" id="PTHR24240">
    <property type="entry name" value="OPSIN"/>
    <property type="match status" value="1"/>
</dbReference>
<feature type="transmembrane region" description="Helical" evidence="14">
    <location>
        <begin position="247"/>
        <end position="273"/>
    </location>
</feature>
<evidence type="ECO:0000256" key="3">
    <source>
        <dbReference type="ARBA" id="ARBA00022606"/>
    </source>
</evidence>
<feature type="domain" description="G-protein coupled receptors family 1 profile" evidence="16">
    <location>
        <begin position="43"/>
        <end position="300"/>
    </location>
</feature>
<protein>
    <submittedName>
        <fullName evidence="18">Opsin 4xb</fullName>
    </submittedName>
</protein>
<dbReference type="Gene3D" id="1.20.1070.10">
    <property type="entry name" value="Rhodopsin 7-helix transmembrane proteins"/>
    <property type="match status" value="1"/>
</dbReference>
<gene>
    <name evidence="18" type="primary">opn4xb</name>
</gene>
<dbReference type="InterPro" id="IPR027430">
    <property type="entry name" value="Retinal_BS"/>
</dbReference>